<evidence type="ECO:0000259" key="2">
    <source>
        <dbReference type="Pfam" id="PF10551"/>
    </source>
</evidence>
<feature type="region of interest" description="Disordered" evidence="1">
    <location>
        <begin position="1"/>
        <end position="39"/>
    </location>
</feature>
<proteinExistence type="predicted"/>
<dbReference type="Pfam" id="PF10551">
    <property type="entry name" value="MULE"/>
    <property type="match status" value="1"/>
</dbReference>
<protein>
    <recommendedName>
        <fullName evidence="2">MULE transposase domain-containing protein</fullName>
    </recommendedName>
</protein>
<sequence length="459" mass="52937">MESPGFDVEQNTLGGDSDDSSYKAYESGTSYSDSFEFDGDRVDEPKVELVGEMIQKELDHLLGSSCWGLEDDFDSNNDDDLNNDMDYDKYGNKKRVGSGRTVSRTKCMRAKIRALELVQGYHKAQYANIYDYLLELKRSNLSTTIICKLDRRLFQRLYVCLEECKFGWLTSCRRIIGLDGCWLKGYYDEHLLTVVGVDAYDCIYPVAFAVVESENKQSWFWFLELLQRDLEIDNSYNICFMSNKQKGLIKVISLLFPNAKARNCARHLYNNFKNIEGFKGQVMRLTYWKAAKATFPRQFEEAMSEMRSLSESAEAWLCDKDSRTWSRAHFSTRCKSDLLLNNNSKCFNKAAGKYPEPLCPRIQKKLSEIVSQSNNIWLVYAGNEKFEVDCGLGNKHVVDLLNSSCPMQWEHVRDMEPILPLIIRRPPGRPKQTRRKEVDEAKKSGPKLSKTEQQDRTAS</sequence>
<feature type="domain" description="MULE transposase" evidence="2">
    <location>
        <begin position="176"/>
        <end position="271"/>
    </location>
</feature>
<organism evidence="3 4">
    <name type="scientific">Gossypium arboreum</name>
    <name type="common">Tree cotton</name>
    <name type="synonym">Gossypium nanking</name>
    <dbReference type="NCBI Taxonomy" id="29729"/>
    <lineage>
        <taxon>Eukaryota</taxon>
        <taxon>Viridiplantae</taxon>
        <taxon>Streptophyta</taxon>
        <taxon>Embryophyta</taxon>
        <taxon>Tracheophyta</taxon>
        <taxon>Spermatophyta</taxon>
        <taxon>Magnoliopsida</taxon>
        <taxon>eudicotyledons</taxon>
        <taxon>Gunneridae</taxon>
        <taxon>Pentapetalae</taxon>
        <taxon>rosids</taxon>
        <taxon>malvids</taxon>
        <taxon>Malvales</taxon>
        <taxon>Malvaceae</taxon>
        <taxon>Malvoideae</taxon>
        <taxon>Gossypium</taxon>
    </lineage>
</organism>
<dbReference type="PANTHER" id="PTHR31973">
    <property type="entry name" value="POLYPROTEIN, PUTATIVE-RELATED"/>
    <property type="match status" value="1"/>
</dbReference>
<comment type="caution">
    <text evidence="3">The sequence shown here is derived from an EMBL/GenBank/DDBJ whole genome shotgun (WGS) entry which is preliminary data.</text>
</comment>
<name>A0ABR0MEU5_GOSAR</name>
<dbReference type="EMBL" id="JARKNE010000013">
    <property type="protein sequence ID" value="KAK5771744.1"/>
    <property type="molecule type" value="Genomic_DNA"/>
</dbReference>
<feature type="compositionally biased region" description="Basic and acidic residues" evidence="1">
    <location>
        <begin position="435"/>
        <end position="459"/>
    </location>
</feature>
<evidence type="ECO:0000313" key="3">
    <source>
        <dbReference type="EMBL" id="KAK5771744.1"/>
    </source>
</evidence>
<dbReference type="PANTHER" id="PTHR31973:SF199">
    <property type="entry name" value="SWIM-TYPE DOMAIN-CONTAINING PROTEIN"/>
    <property type="match status" value="1"/>
</dbReference>
<accession>A0ABR0MEU5</accession>
<gene>
    <name evidence="3" type="ORF">PVK06_047986</name>
</gene>
<dbReference type="InterPro" id="IPR018289">
    <property type="entry name" value="MULE_transposase_dom"/>
</dbReference>
<feature type="region of interest" description="Disordered" evidence="1">
    <location>
        <begin position="422"/>
        <end position="459"/>
    </location>
</feature>
<evidence type="ECO:0000313" key="4">
    <source>
        <dbReference type="Proteomes" id="UP001358586"/>
    </source>
</evidence>
<keyword evidence="4" id="KW-1185">Reference proteome</keyword>
<dbReference type="Proteomes" id="UP001358586">
    <property type="component" value="Chromosome 13"/>
</dbReference>
<reference evidence="3 4" key="1">
    <citation type="submission" date="2023-03" db="EMBL/GenBank/DDBJ databases">
        <title>WGS of Gossypium arboreum.</title>
        <authorList>
            <person name="Yu D."/>
        </authorList>
    </citation>
    <scope>NUCLEOTIDE SEQUENCE [LARGE SCALE GENOMIC DNA]</scope>
    <source>
        <tissue evidence="3">Leaf</tissue>
    </source>
</reference>
<evidence type="ECO:0000256" key="1">
    <source>
        <dbReference type="SAM" id="MobiDB-lite"/>
    </source>
</evidence>